<reference evidence="3 4" key="1">
    <citation type="submission" date="2021-06" db="EMBL/GenBank/DDBJ databases">
        <authorList>
            <person name="Sun Q."/>
            <person name="Li D."/>
        </authorList>
    </citation>
    <scope>NUCLEOTIDE SEQUENCE [LARGE SCALE GENOMIC DNA]</scope>
    <source>
        <strain evidence="3 4">MSJ-5</strain>
    </source>
</reference>
<dbReference type="PANTHER" id="PTHR37293:SF7">
    <property type="entry name" value="HYPOTHETICAL PHAGE PROTEIN"/>
    <property type="match status" value="1"/>
</dbReference>
<dbReference type="PIRSF" id="PIRSF033722">
    <property type="entry name" value="DnaD_CA_C3587_prd"/>
    <property type="match status" value="1"/>
</dbReference>
<protein>
    <submittedName>
        <fullName evidence="3">DnaD domain protein</fullName>
    </submittedName>
</protein>
<dbReference type="InterPro" id="IPR006343">
    <property type="entry name" value="DnaB/C_C"/>
</dbReference>
<accession>A0ABS6G1J8</accession>
<proteinExistence type="inferred from homology"/>
<gene>
    <name evidence="3" type="ORF">KQI88_08000</name>
</gene>
<dbReference type="NCBIfam" id="TIGR01446">
    <property type="entry name" value="DnaD_dom"/>
    <property type="match status" value="1"/>
</dbReference>
<evidence type="ECO:0000313" key="3">
    <source>
        <dbReference type="EMBL" id="MBU5676355.1"/>
    </source>
</evidence>
<keyword evidence="4" id="KW-1185">Reference proteome</keyword>
<dbReference type="PANTHER" id="PTHR37293">
    <property type="entry name" value="PHAGE REPLICATION PROTEIN-RELATED"/>
    <property type="match status" value="1"/>
</dbReference>
<dbReference type="EMBL" id="JAHLQK010000003">
    <property type="protein sequence ID" value="MBU5676355.1"/>
    <property type="molecule type" value="Genomic_DNA"/>
</dbReference>
<comment type="caution">
    <text evidence="3">The sequence shown here is derived from an EMBL/GenBank/DDBJ whole genome shotgun (WGS) entry which is preliminary data.</text>
</comment>
<sequence>MSFIKGSTSIDLGDTPIENIFIDVYMPMTNGTFVQVYLLGYKYSLDRDPNMEVNNMSIARHLNIPLSDVLSAWDFWESKQIVKKHKADGEDENNYTVEFINLKQLYIDNNYKANYNTQVNNNITEKKSDTYTCSPTDLVEANKVPEIRDMFVEINKIIARELAPNEKLKVIELLYQYNIDPPLIVEAFRYSKKQRKVRHILSYSAGVIRTWYDKGVFTVEQLQEYLIKQGERYGLYSRVFKSLGFGSREASEAEMKVMDSWIDEFKFDLDLILAACQNSSKTPNPNINYINGILRDWHKKGVKQVADIENLDYKEKKTFSYKPTQSTPKIKTKFHLAKSRGDKYTADELEQLILNNQKQRLNR</sequence>
<dbReference type="Proteomes" id="UP000779508">
    <property type="component" value="Unassembled WGS sequence"/>
</dbReference>
<dbReference type="Pfam" id="PF07261">
    <property type="entry name" value="DnaB_2"/>
    <property type="match status" value="2"/>
</dbReference>
<feature type="domain" description="DnaB/C C-terminal" evidence="2">
    <location>
        <begin position="153"/>
        <end position="225"/>
    </location>
</feature>
<name>A0ABS6G1J8_9FIRM</name>
<dbReference type="InterPro" id="IPR053162">
    <property type="entry name" value="DnaD"/>
</dbReference>
<evidence type="ECO:0000256" key="1">
    <source>
        <dbReference type="ARBA" id="ARBA00093462"/>
    </source>
</evidence>
<evidence type="ECO:0000313" key="4">
    <source>
        <dbReference type="Proteomes" id="UP000779508"/>
    </source>
</evidence>
<dbReference type="RefSeq" id="WP_216416064.1">
    <property type="nucleotide sequence ID" value="NZ_JAHLQK010000003.1"/>
</dbReference>
<organism evidence="3 4">
    <name type="scientific">Alkaliphilus flagellatus</name>
    <dbReference type="NCBI Taxonomy" id="2841507"/>
    <lineage>
        <taxon>Bacteria</taxon>
        <taxon>Bacillati</taxon>
        <taxon>Bacillota</taxon>
        <taxon>Clostridia</taxon>
        <taxon>Peptostreptococcales</taxon>
        <taxon>Natronincolaceae</taxon>
        <taxon>Alkaliphilus</taxon>
    </lineage>
</organism>
<dbReference type="InterPro" id="IPR017019">
    <property type="entry name" value="DNA_replication_prd_bac"/>
</dbReference>
<comment type="similarity">
    <text evidence="1">Belongs to the DnaB/DnaD family.</text>
</comment>
<feature type="domain" description="DnaB/C C-terminal" evidence="2">
    <location>
        <begin position="248"/>
        <end position="309"/>
    </location>
</feature>
<evidence type="ECO:0000259" key="2">
    <source>
        <dbReference type="Pfam" id="PF07261"/>
    </source>
</evidence>